<gene>
    <name evidence="2" type="ORF">QID03_07910</name>
</gene>
<keyword evidence="2" id="KW-0503">Monooxygenase</keyword>
<reference evidence="2 3" key="1">
    <citation type="submission" date="2023-04" db="EMBL/GenBank/DDBJ databases">
        <title>A. sendaiensis sub sp. chiapanensis a novel subspecie with specific adaptation in bacterial cell wall isolated from an active volcano.</title>
        <authorList>
            <person name="Alvarez Gutierrez P.E."/>
            <person name="Ortiz Cortes L.Y."/>
        </authorList>
    </citation>
    <scope>NUCLEOTIDE SEQUENCE [LARGE SCALE GENOMIC DNA]</scope>
    <source>
        <strain evidence="2 3">PA2</strain>
    </source>
</reference>
<comment type="caution">
    <text evidence="2">The sequence shown here is derived from an EMBL/GenBank/DDBJ whole genome shotgun (WGS) entry which is preliminary data.</text>
</comment>
<dbReference type="InterPro" id="IPR050404">
    <property type="entry name" value="Heme-degrading_MO"/>
</dbReference>
<accession>A0ABT6XYR0</accession>
<dbReference type="EC" id="1.14.-.-" evidence="2"/>
<name>A0ABT6XYR0_ALISE</name>
<sequence length="101" mass="12035">MYVVHSTIVVPDEWMEDVIALYRDRSRLVDQWPGFVSFSLLRNEHRRNELTVQLTWMSKADYLNWARSEDFRRVHARERELIAAGFPAVKPLVRKYEVVAT</sequence>
<proteinExistence type="predicted"/>
<protein>
    <submittedName>
        <fullName evidence="2">Antibiotic biosynthesis monooxygenase</fullName>
        <ecNumber evidence="2">1.14.-.-</ecNumber>
    </submittedName>
</protein>
<dbReference type="Pfam" id="PF03992">
    <property type="entry name" value="ABM"/>
    <property type="match status" value="1"/>
</dbReference>
<dbReference type="GO" id="GO:0004497">
    <property type="term" value="F:monooxygenase activity"/>
    <property type="evidence" value="ECO:0007669"/>
    <property type="project" value="UniProtKB-KW"/>
</dbReference>
<dbReference type="PANTHER" id="PTHR34474:SF2">
    <property type="entry name" value="SIGNAL TRANSDUCTION PROTEIN TRAP"/>
    <property type="match status" value="1"/>
</dbReference>
<dbReference type="PROSITE" id="PS51725">
    <property type="entry name" value="ABM"/>
    <property type="match status" value="1"/>
</dbReference>
<evidence type="ECO:0000313" key="3">
    <source>
        <dbReference type="Proteomes" id="UP001529245"/>
    </source>
</evidence>
<dbReference type="PANTHER" id="PTHR34474">
    <property type="entry name" value="SIGNAL TRANSDUCTION PROTEIN TRAP"/>
    <property type="match status" value="1"/>
</dbReference>
<dbReference type="RefSeq" id="WP_283203623.1">
    <property type="nucleotide sequence ID" value="NZ_JASGCB010000010.1"/>
</dbReference>
<dbReference type="Gene3D" id="3.30.70.100">
    <property type="match status" value="1"/>
</dbReference>
<keyword evidence="2" id="KW-0560">Oxidoreductase</keyword>
<evidence type="ECO:0000259" key="1">
    <source>
        <dbReference type="PROSITE" id="PS51725"/>
    </source>
</evidence>
<organism evidence="2 3">
    <name type="scientific">Alicyclobacillus sendaiensis PA2</name>
    <dbReference type="NCBI Taxonomy" id="3029425"/>
    <lineage>
        <taxon>Bacteria</taxon>
        <taxon>Bacillati</taxon>
        <taxon>Bacillota</taxon>
        <taxon>Bacilli</taxon>
        <taxon>Bacillales</taxon>
        <taxon>Alicyclobacillaceae</taxon>
        <taxon>Alicyclobacillus</taxon>
    </lineage>
</organism>
<dbReference type="SUPFAM" id="SSF54909">
    <property type="entry name" value="Dimeric alpha+beta barrel"/>
    <property type="match status" value="1"/>
</dbReference>
<dbReference type="InterPro" id="IPR011008">
    <property type="entry name" value="Dimeric_a/b-barrel"/>
</dbReference>
<evidence type="ECO:0000313" key="2">
    <source>
        <dbReference type="EMBL" id="MDI9260115.1"/>
    </source>
</evidence>
<keyword evidence="3" id="KW-1185">Reference proteome</keyword>
<dbReference type="Proteomes" id="UP001529245">
    <property type="component" value="Unassembled WGS sequence"/>
</dbReference>
<dbReference type="InterPro" id="IPR007138">
    <property type="entry name" value="ABM_dom"/>
</dbReference>
<dbReference type="EMBL" id="JASGCB010000010">
    <property type="protein sequence ID" value="MDI9260115.1"/>
    <property type="molecule type" value="Genomic_DNA"/>
</dbReference>
<feature type="domain" description="ABM" evidence="1">
    <location>
        <begin position="2"/>
        <end position="93"/>
    </location>
</feature>